<dbReference type="SUPFAM" id="SSF69572">
    <property type="entry name" value="Activating enzymes of the ubiquitin-like proteins"/>
    <property type="match status" value="1"/>
</dbReference>
<dbReference type="Gene3D" id="3.40.50.720">
    <property type="entry name" value="NAD(P)-binding Rossmann-like Domain"/>
    <property type="match status" value="1"/>
</dbReference>
<accession>A0ABQ3WTL4</accession>
<dbReference type="PANTHER" id="PTHR43267:SF1">
    <property type="entry name" value="TRNA THREONYLCARBAMOYLADENOSINE DEHYDRATASE"/>
    <property type="match status" value="1"/>
</dbReference>
<dbReference type="EMBL" id="BOMF01000128">
    <property type="protein sequence ID" value="GID49518.1"/>
    <property type="molecule type" value="Genomic_DNA"/>
</dbReference>
<comment type="caution">
    <text evidence="3">The sequence shown here is derived from an EMBL/GenBank/DDBJ whole genome shotgun (WGS) entry which is preliminary data.</text>
</comment>
<reference evidence="3" key="1">
    <citation type="submission" date="2021-01" db="EMBL/GenBank/DDBJ databases">
        <title>Whole genome shotgun sequence of Actinoplanes capillaceus NBRC 16408.</title>
        <authorList>
            <person name="Komaki H."/>
            <person name="Tamura T."/>
        </authorList>
    </citation>
    <scope>NUCLEOTIDE SEQUENCE [LARGE SCALE GENOMIC DNA]</scope>
    <source>
        <strain evidence="3">NBRC 16408</strain>
    </source>
</reference>
<dbReference type="InterPro" id="IPR045886">
    <property type="entry name" value="ThiF/MoeB/HesA"/>
</dbReference>
<protein>
    <recommendedName>
        <fullName evidence="2">THIF-type NAD/FAD binding fold domain-containing protein</fullName>
    </recommendedName>
</protein>
<dbReference type="PANTHER" id="PTHR43267">
    <property type="entry name" value="TRNA THREONYLCARBAMOYLADENOSINE DEHYDRATASE"/>
    <property type="match status" value="1"/>
</dbReference>
<dbReference type="Pfam" id="PF00899">
    <property type="entry name" value="ThiF"/>
    <property type="match status" value="1"/>
</dbReference>
<evidence type="ECO:0000259" key="2">
    <source>
        <dbReference type="Pfam" id="PF00899"/>
    </source>
</evidence>
<dbReference type="InterPro" id="IPR000594">
    <property type="entry name" value="ThiF_NAD_FAD-bd"/>
</dbReference>
<dbReference type="InterPro" id="IPR035985">
    <property type="entry name" value="Ubiquitin-activating_enz"/>
</dbReference>
<feature type="region of interest" description="Disordered" evidence="1">
    <location>
        <begin position="434"/>
        <end position="454"/>
    </location>
</feature>
<organism evidence="3">
    <name type="scientific">Actinoplanes campanulatus</name>
    <dbReference type="NCBI Taxonomy" id="113559"/>
    <lineage>
        <taxon>Bacteria</taxon>
        <taxon>Bacillati</taxon>
        <taxon>Actinomycetota</taxon>
        <taxon>Actinomycetes</taxon>
        <taxon>Micromonosporales</taxon>
        <taxon>Micromonosporaceae</taxon>
        <taxon>Actinoplanes</taxon>
    </lineage>
</organism>
<gene>
    <name evidence="3" type="ORF">Aca07nite_67930</name>
</gene>
<evidence type="ECO:0000256" key="1">
    <source>
        <dbReference type="SAM" id="MobiDB-lite"/>
    </source>
</evidence>
<sequence>MTKPWERELTTEREDFRRILTVTGFSGEGDTLRGPVRWCSSNEKAVTATVEVTLTSAYPFAPPRVRVIEAGIPLKLTFHRERDGGLCLWPSDTPVEGAPWRDPAQFLCRVAAWLQQTEAGWPGDSACDLERYLPTAGGLVLYDLPSLTSIHGCVRTSASPDKTRVTITSQVQAPPARPQRRHRGRPTIGRRYRQLAWVADIGEVTQPFEDWAALRPLLGDDAGQVGWLIGAGIVTYLLLRYRRGSSCGVLALTARPSAARPTQIEIQACEAADTSVPTRLLRAGTTAGELTGCKVAVVGAGAIGSFVADLLFRHGVRALTLIDGQVLRPGNVVRHLAGESWVGHPKVVAVTGCLADLGFDTGHVDPRIDRLTLPEQAVMLLREHDLVIDATGDARASSLLIWAGNTVQRTVISVCVERHGGIIRVDRFPLRGREQHHRPIPGRGEAQTNEHGCDDPVSLTPPTSVVAAAQLACRAAIDDLTRECVLPATLIDIVEPQEPPYSKRGLIWAAPPGN</sequence>
<feature type="domain" description="THIF-type NAD/FAD binding fold" evidence="2">
    <location>
        <begin position="290"/>
        <end position="413"/>
    </location>
</feature>
<proteinExistence type="predicted"/>
<name>A0ABQ3WTL4_9ACTN</name>
<dbReference type="RefSeq" id="WP_204299617.1">
    <property type="nucleotide sequence ID" value="NZ_BAAAGQ010000020.1"/>
</dbReference>
<evidence type="ECO:0000313" key="3">
    <source>
        <dbReference type="EMBL" id="GID49518.1"/>
    </source>
</evidence>